<keyword evidence="4 8" id="KW-0808">Transferase</keyword>
<evidence type="ECO:0000256" key="6">
    <source>
        <dbReference type="SAM" id="MobiDB-lite"/>
    </source>
</evidence>
<dbReference type="EC" id="2.1.1.80" evidence="2"/>
<gene>
    <name evidence="8" type="ORF">OMM_05409</name>
</gene>
<evidence type="ECO:0000256" key="5">
    <source>
        <dbReference type="ARBA" id="ARBA00022691"/>
    </source>
</evidence>
<protein>
    <recommendedName>
        <fullName evidence="2">protein-glutamate O-methyltransferase</fullName>
        <ecNumber evidence="2">2.1.1.80</ecNumber>
    </recommendedName>
</protein>
<keyword evidence="3 8" id="KW-0489">Methyltransferase</keyword>
<proteinExistence type="predicted"/>
<evidence type="ECO:0000256" key="2">
    <source>
        <dbReference type="ARBA" id="ARBA00012534"/>
    </source>
</evidence>
<dbReference type="SMART" id="SM00028">
    <property type="entry name" value="TPR"/>
    <property type="match status" value="3"/>
</dbReference>
<dbReference type="SUPFAM" id="SSF47757">
    <property type="entry name" value="Chemotaxis receptor methyltransferase CheR, N-terminal domain"/>
    <property type="match status" value="1"/>
</dbReference>
<feature type="domain" description="CheR-type methyltransferase" evidence="7">
    <location>
        <begin position="4"/>
        <end position="264"/>
    </location>
</feature>
<dbReference type="AlphaFoldDB" id="A0A1V1NWQ4"/>
<dbReference type="InterPro" id="IPR022642">
    <property type="entry name" value="CheR_C"/>
</dbReference>
<evidence type="ECO:0000259" key="7">
    <source>
        <dbReference type="PROSITE" id="PS50123"/>
    </source>
</evidence>
<dbReference type="InterPro" id="IPR000780">
    <property type="entry name" value="CheR_MeTrfase"/>
</dbReference>
<dbReference type="Pfam" id="PF01739">
    <property type="entry name" value="CheR"/>
    <property type="match status" value="1"/>
</dbReference>
<feature type="region of interest" description="Disordered" evidence="6">
    <location>
        <begin position="318"/>
        <end position="339"/>
    </location>
</feature>
<dbReference type="InterPro" id="IPR022641">
    <property type="entry name" value="CheR_N"/>
</dbReference>
<evidence type="ECO:0000313" key="9">
    <source>
        <dbReference type="Proteomes" id="UP000189670"/>
    </source>
</evidence>
<dbReference type="Gene3D" id="3.40.50.150">
    <property type="entry name" value="Vaccinia Virus protein VP39"/>
    <property type="match status" value="1"/>
</dbReference>
<organism evidence="8 9">
    <name type="scientific">Candidatus Magnetoglobus multicellularis str. Araruama</name>
    <dbReference type="NCBI Taxonomy" id="890399"/>
    <lineage>
        <taxon>Bacteria</taxon>
        <taxon>Pseudomonadati</taxon>
        <taxon>Thermodesulfobacteriota</taxon>
        <taxon>Desulfobacteria</taxon>
        <taxon>Desulfobacterales</taxon>
        <taxon>Desulfobacteraceae</taxon>
        <taxon>Candidatus Magnetoglobus</taxon>
    </lineage>
</organism>
<comment type="caution">
    <text evidence="8">The sequence shown here is derived from an EMBL/GenBank/DDBJ whole genome shotgun (WGS) entry which is preliminary data.</text>
</comment>
<dbReference type="GO" id="GO:0008983">
    <property type="term" value="F:protein-glutamate O-methyltransferase activity"/>
    <property type="evidence" value="ECO:0007669"/>
    <property type="project" value="UniProtKB-EC"/>
</dbReference>
<dbReference type="EMBL" id="ATBP01001661">
    <property type="protein sequence ID" value="ETR66926.1"/>
    <property type="molecule type" value="Genomic_DNA"/>
</dbReference>
<dbReference type="PANTHER" id="PTHR24422">
    <property type="entry name" value="CHEMOTAXIS PROTEIN METHYLTRANSFERASE"/>
    <property type="match status" value="1"/>
</dbReference>
<dbReference type="InterPro" id="IPR011990">
    <property type="entry name" value="TPR-like_helical_dom_sf"/>
</dbReference>
<dbReference type="SUPFAM" id="SSF48452">
    <property type="entry name" value="TPR-like"/>
    <property type="match status" value="1"/>
</dbReference>
<dbReference type="InterPro" id="IPR036804">
    <property type="entry name" value="CheR_N_sf"/>
</dbReference>
<sequence>MLSSPKQAISFSDATFARFQKLILDRTGIDFGERRRNELQRHISAYLTKLSLSDNNALYTKLLNHPTNSSIWEDFIDRIIVRETYFFREKQLFKALREDILPEIIASHQQDRSIRIWSAGCSTGEEPYSLSILLDQLLGHSIHQWRIFILATDINKPSLKQGIEGIYRSWALRQTSDDIIAAYFQKKDELFHIREDIQSRVMFSYLNLKDPVYPALETCTHAMDLILWRNVAIYFSETVIIDVLKRFYQALIPSGYFNIGASEAAHMGTTPFVSKPFPGAFVYQKMPADTQQKPLQHKPLLTQKIKKSQYKKPSYVFKSPQNKTKTSTKSPQSKAETSTKSLLEAAKEFTKKRDYIQAITFYQAYLEKHQKDANGWYLLARVYANSGDLEQAKHACICAIDHDPLIVQAYYLSGLINEEDGALEQAILDYKKTLYLQADFVLAHYHLSIVYQQLQNENQSERHRIQAIRILSRRSGDDIIPGADDLTVAQLLSMIG</sequence>
<dbReference type="Gene3D" id="1.10.155.10">
    <property type="entry name" value="Chemotaxis receptor methyltransferase CheR, N-terminal domain"/>
    <property type="match status" value="1"/>
</dbReference>
<evidence type="ECO:0000313" key="8">
    <source>
        <dbReference type="EMBL" id="ETR66926.1"/>
    </source>
</evidence>
<keyword evidence="5" id="KW-0949">S-adenosyl-L-methionine</keyword>
<dbReference type="PANTHER" id="PTHR24422:SF10">
    <property type="entry name" value="CHEMOTAXIS PROTEIN METHYLTRANSFERASE 2"/>
    <property type="match status" value="1"/>
</dbReference>
<dbReference type="Pfam" id="PF13431">
    <property type="entry name" value="TPR_17"/>
    <property type="match status" value="1"/>
</dbReference>
<dbReference type="PRINTS" id="PR00996">
    <property type="entry name" value="CHERMTFRASE"/>
</dbReference>
<evidence type="ECO:0000256" key="1">
    <source>
        <dbReference type="ARBA" id="ARBA00001541"/>
    </source>
</evidence>
<reference evidence="9" key="1">
    <citation type="submission" date="2012-11" db="EMBL/GenBank/DDBJ databases">
        <authorList>
            <person name="Lucero-Rivera Y.E."/>
            <person name="Tovar-Ramirez D."/>
        </authorList>
    </citation>
    <scope>NUCLEOTIDE SEQUENCE [LARGE SCALE GENOMIC DNA]</scope>
    <source>
        <strain evidence="9">Araruama</strain>
    </source>
</reference>
<dbReference type="InterPro" id="IPR029063">
    <property type="entry name" value="SAM-dependent_MTases_sf"/>
</dbReference>
<dbReference type="PROSITE" id="PS50123">
    <property type="entry name" value="CHER"/>
    <property type="match status" value="1"/>
</dbReference>
<dbReference type="SUPFAM" id="SSF53335">
    <property type="entry name" value="S-adenosyl-L-methionine-dependent methyltransferases"/>
    <property type="match status" value="1"/>
</dbReference>
<feature type="compositionally biased region" description="Low complexity" evidence="6">
    <location>
        <begin position="318"/>
        <end position="334"/>
    </location>
</feature>
<dbReference type="Pfam" id="PF03705">
    <property type="entry name" value="CheR_N"/>
    <property type="match status" value="1"/>
</dbReference>
<comment type="catalytic activity">
    <reaction evidence="1">
        <text>L-glutamyl-[protein] + S-adenosyl-L-methionine = [protein]-L-glutamate 5-O-methyl ester + S-adenosyl-L-homocysteine</text>
        <dbReference type="Rhea" id="RHEA:24452"/>
        <dbReference type="Rhea" id="RHEA-COMP:10208"/>
        <dbReference type="Rhea" id="RHEA-COMP:10311"/>
        <dbReference type="ChEBI" id="CHEBI:29973"/>
        <dbReference type="ChEBI" id="CHEBI:57856"/>
        <dbReference type="ChEBI" id="CHEBI:59789"/>
        <dbReference type="ChEBI" id="CHEBI:82795"/>
        <dbReference type="EC" id="2.1.1.80"/>
    </reaction>
</comment>
<dbReference type="Proteomes" id="UP000189670">
    <property type="component" value="Unassembled WGS sequence"/>
</dbReference>
<dbReference type="SMART" id="SM00138">
    <property type="entry name" value="MeTrc"/>
    <property type="match status" value="1"/>
</dbReference>
<dbReference type="InterPro" id="IPR050903">
    <property type="entry name" value="Bact_Chemotaxis_MeTrfase"/>
</dbReference>
<evidence type="ECO:0000256" key="3">
    <source>
        <dbReference type="ARBA" id="ARBA00022603"/>
    </source>
</evidence>
<name>A0A1V1NWQ4_9BACT</name>
<dbReference type="InterPro" id="IPR019734">
    <property type="entry name" value="TPR_rpt"/>
</dbReference>
<evidence type="ECO:0000256" key="4">
    <source>
        <dbReference type="ARBA" id="ARBA00022679"/>
    </source>
</evidence>
<dbReference type="GO" id="GO:0032259">
    <property type="term" value="P:methylation"/>
    <property type="evidence" value="ECO:0007669"/>
    <property type="project" value="UniProtKB-KW"/>
</dbReference>
<accession>A0A1V1NWQ4</accession>
<dbReference type="Gene3D" id="1.25.40.10">
    <property type="entry name" value="Tetratricopeptide repeat domain"/>
    <property type="match status" value="1"/>
</dbReference>